<dbReference type="PANTHER" id="PTHR30487">
    <property type="entry name" value="TYPE 4 PREPILIN-LIKE PROTEINS LEADER PEPTIDE-PROCESSING ENZYME"/>
    <property type="match status" value="1"/>
</dbReference>
<dbReference type="GO" id="GO:0004190">
    <property type="term" value="F:aspartic-type endopeptidase activity"/>
    <property type="evidence" value="ECO:0007669"/>
    <property type="project" value="InterPro"/>
</dbReference>
<evidence type="ECO:0000313" key="4">
    <source>
        <dbReference type="EMBL" id="GFM32132.1"/>
    </source>
</evidence>
<feature type="domain" description="Prepilin type IV endopeptidase peptidase" evidence="3">
    <location>
        <begin position="7"/>
        <end position="110"/>
    </location>
</feature>
<name>A0A7J0BG04_9BACT</name>
<sequence length="183" mass="19647">MQAYLNLLLAAVLLIATVTDLKGQRIPNWLTFPAMAFALAFHGITQGLDGLAFSLSGLTLGFGVMILPYLFGAMGAGDVKLMMAAGAFLGFSLTLQAFLLTSLAGGLYAIIMLARHMDVLKKVFAALRDTAVLFFVTRQFAYVRQADDKRFPRLCYGVAIAAGTLGAMVITWGPAGFIPAQWM</sequence>
<dbReference type="PANTHER" id="PTHR30487:SF0">
    <property type="entry name" value="PREPILIN LEADER PEPTIDASE_N-METHYLTRANSFERASE-RELATED"/>
    <property type="match status" value="1"/>
</dbReference>
<evidence type="ECO:0000313" key="5">
    <source>
        <dbReference type="Proteomes" id="UP000503840"/>
    </source>
</evidence>
<dbReference type="AlphaFoldDB" id="A0A7J0BG04"/>
<dbReference type="GO" id="GO:0006465">
    <property type="term" value="P:signal peptide processing"/>
    <property type="evidence" value="ECO:0007669"/>
    <property type="project" value="TreeGrafter"/>
</dbReference>
<feature type="transmembrane region" description="Helical" evidence="2">
    <location>
        <begin position="154"/>
        <end position="175"/>
    </location>
</feature>
<dbReference type="InterPro" id="IPR050882">
    <property type="entry name" value="Prepilin_peptidase/N-MTase"/>
</dbReference>
<keyword evidence="5" id="KW-1185">Reference proteome</keyword>
<comment type="similarity">
    <text evidence="1">Belongs to the peptidase A24 family.</text>
</comment>
<accession>A0A7J0BG04</accession>
<keyword evidence="2" id="KW-0812">Transmembrane</keyword>
<feature type="transmembrane region" description="Helical" evidence="2">
    <location>
        <begin position="83"/>
        <end position="111"/>
    </location>
</feature>
<dbReference type="RefSeq" id="WP_174403799.1">
    <property type="nucleotide sequence ID" value="NZ_BLVO01000004.1"/>
</dbReference>
<comment type="caution">
    <text evidence="4">The sequence shown here is derived from an EMBL/GenBank/DDBJ whole genome shotgun (WGS) entry which is preliminary data.</text>
</comment>
<evidence type="ECO:0000259" key="3">
    <source>
        <dbReference type="Pfam" id="PF01478"/>
    </source>
</evidence>
<dbReference type="Gene3D" id="1.20.120.1220">
    <property type="match status" value="1"/>
</dbReference>
<keyword evidence="2" id="KW-0472">Membrane</keyword>
<gene>
    <name evidence="4" type="ORF">DSM101010T_04970</name>
</gene>
<evidence type="ECO:0000256" key="1">
    <source>
        <dbReference type="ARBA" id="ARBA00005801"/>
    </source>
</evidence>
<proteinExistence type="inferred from homology"/>
<dbReference type="GO" id="GO:0005886">
    <property type="term" value="C:plasma membrane"/>
    <property type="evidence" value="ECO:0007669"/>
    <property type="project" value="TreeGrafter"/>
</dbReference>
<dbReference type="InterPro" id="IPR000045">
    <property type="entry name" value="Prepilin_IV_endopep_pep"/>
</dbReference>
<organism evidence="4 5">
    <name type="scientific">Desulfovibrio subterraneus</name>
    <dbReference type="NCBI Taxonomy" id="2718620"/>
    <lineage>
        <taxon>Bacteria</taxon>
        <taxon>Pseudomonadati</taxon>
        <taxon>Thermodesulfobacteriota</taxon>
        <taxon>Desulfovibrionia</taxon>
        <taxon>Desulfovibrionales</taxon>
        <taxon>Desulfovibrionaceae</taxon>
        <taxon>Desulfovibrio</taxon>
    </lineage>
</organism>
<feature type="transmembrane region" description="Helical" evidence="2">
    <location>
        <begin position="51"/>
        <end position="71"/>
    </location>
</feature>
<keyword evidence="2" id="KW-1133">Transmembrane helix</keyword>
<evidence type="ECO:0000256" key="2">
    <source>
        <dbReference type="SAM" id="Phobius"/>
    </source>
</evidence>
<dbReference type="EMBL" id="BLVO01000004">
    <property type="protein sequence ID" value="GFM32132.1"/>
    <property type="molecule type" value="Genomic_DNA"/>
</dbReference>
<reference evidence="4 5" key="1">
    <citation type="submission" date="2020-05" db="EMBL/GenBank/DDBJ databases">
        <title>Draft genome sequence of Desulfovibrio sp. strain HN2T.</title>
        <authorList>
            <person name="Ueno A."/>
            <person name="Tamazawa S."/>
            <person name="Tamamura S."/>
            <person name="Murakami T."/>
            <person name="Kiyama T."/>
            <person name="Inomata H."/>
            <person name="Amano Y."/>
            <person name="Miyakawa K."/>
            <person name="Tamaki H."/>
            <person name="Naganuma T."/>
            <person name="Kaneko K."/>
        </authorList>
    </citation>
    <scope>NUCLEOTIDE SEQUENCE [LARGE SCALE GENOMIC DNA]</scope>
    <source>
        <strain evidence="4 5">HN2</strain>
    </source>
</reference>
<protein>
    <submittedName>
        <fullName evidence="4">Type 4 prepilin peptidase 1</fullName>
    </submittedName>
</protein>
<dbReference type="Proteomes" id="UP000503840">
    <property type="component" value="Unassembled WGS sequence"/>
</dbReference>
<dbReference type="Pfam" id="PF01478">
    <property type="entry name" value="Peptidase_A24"/>
    <property type="match status" value="1"/>
</dbReference>